<evidence type="ECO:0000313" key="2">
    <source>
        <dbReference type="EMBL" id="CAB4180574.1"/>
    </source>
</evidence>
<organism evidence="2">
    <name type="scientific">uncultured Caudovirales phage</name>
    <dbReference type="NCBI Taxonomy" id="2100421"/>
    <lineage>
        <taxon>Viruses</taxon>
        <taxon>Duplodnaviria</taxon>
        <taxon>Heunggongvirae</taxon>
        <taxon>Uroviricota</taxon>
        <taxon>Caudoviricetes</taxon>
        <taxon>Peduoviridae</taxon>
        <taxon>Maltschvirus</taxon>
        <taxon>Maltschvirus maltsch</taxon>
    </lineage>
</organism>
<accession>A0A6J5QLX0</accession>
<proteinExistence type="predicted"/>
<reference evidence="2" key="1">
    <citation type="submission" date="2020-05" db="EMBL/GenBank/DDBJ databases">
        <authorList>
            <person name="Chiriac C."/>
            <person name="Salcher M."/>
            <person name="Ghai R."/>
            <person name="Kavagutti S V."/>
        </authorList>
    </citation>
    <scope>NUCLEOTIDE SEQUENCE</scope>
</reference>
<feature type="region of interest" description="Disordered" evidence="1">
    <location>
        <begin position="1"/>
        <end position="43"/>
    </location>
</feature>
<protein>
    <submittedName>
        <fullName evidence="2">Uncharacterized protein</fullName>
    </submittedName>
</protein>
<sequence>MTGYQSKKKAASAKTIDEVNWADHEPDGRRVAQEPDTYRSVPHGHCTHPKCKEVFIAYIEANKRLAHYEPEGKSPMLLNTSPPQREPLTESQIIKIINTHTHVDDGHDEIWVDGEAIARAIEAAHGIKEKNNG</sequence>
<feature type="compositionally biased region" description="Basic and acidic residues" evidence="1">
    <location>
        <begin position="15"/>
        <end position="37"/>
    </location>
</feature>
<dbReference type="EMBL" id="LR796986">
    <property type="protein sequence ID" value="CAB4180574.1"/>
    <property type="molecule type" value="Genomic_DNA"/>
</dbReference>
<feature type="compositionally biased region" description="Basic residues" evidence="1">
    <location>
        <begin position="1"/>
        <end position="11"/>
    </location>
</feature>
<gene>
    <name evidence="2" type="ORF">UFOVP1049_57</name>
</gene>
<name>A0A6J5QLX0_9CAUD</name>
<evidence type="ECO:0000256" key="1">
    <source>
        <dbReference type="SAM" id="MobiDB-lite"/>
    </source>
</evidence>